<evidence type="ECO:0000313" key="2">
    <source>
        <dbReference type="EMBL" id="CAI9549786.1"/>
    </source>
</evidence>
<keyword evidence="3" id="KW-1185">Reference proteome</keyword>
<organism evidence="2 3">
    <name type="scientific">Staurois parvus</name>
    <dbReference type="NCBI Taxonomy" id="386267"/>
    <lineage>
        <taxon>Eukaryota</taxon>
        <taxon>Metazoa</taxon>
        <taxon>Chordata</taxon>
        <taxon>Craniata</taxon>
        <taxon>Vertebrata</taxon>
        <taxon>Euteleostomi</taxon>
        <taxon>Amphibia</taxon>
        <taxon>Batrachia</taxon>
        <taxon>Anura</taxon>
        <taxon>Neobatrachia</taxon>
        <taxon>Ranoidea</taxon>
        <taxon>Ranidae</taxon>
        <taxon>Staurois</taxon>
    </lineage>
</organism>
<evidence type="ECO:0000256" key="1">
    <source>
        <dbReference type="SAM" id="SignalP"/>
    </source>
</evidence>
<keyword evidence="1" id="KW-0732">Signal</keyword>
<comment type="caution">
    <text evidence="2">The sequence shown here is derived from an EMBL/GenBank/DDBJ whole genome shotgun (WGS) entry which is preliminary data.</text>
</comment>
<proteinExistence type="predicted"/>
<gene>
    <name evidence="2" type="ORF">SPARVUS_LOCUS3403535</name>
</gene>
<sequence length="83" mass="8876">MRASKRNSSEGTSTLIITALISSALMISVAPSVSPVSAHNCHLSVPINATYQCPSLHINATYQCPSELPFRANYQCQSVLPIS</sequence>
<feature type="non-terminal residue" evidence="2">
    <location>
        <position position="83"/>
    </location>
</feature>
<feature type="signal peptide" evidence="1">
    <location>
        <begin position="1"/>
        <end position="38"/>
    </location>
</feature>
<reference evidence="2" key="1">
    <citation type="submission" date="2023-05" db="EMBL/GenBank/DDBJ databases">
        <authorList>
            <person name="Stuckert A."/>
        </authorList>
    </citation>
    <scope>NUCLEOTIDE SEQUENCE</scope>
</reference>
<dbReference type="Proteomes" id="UP001162483">
    <property type="component" value="Unassembled WGS sequence"/>
</dbReference>
<protein>
    <submittedName>
        <fullName evidence="2">Uncharacterized protein</fullName>
    </submittedName>
</protein>
<evidence type="ECO:0000313" key="3">
    <source>
        <dbReference type="Proteomes" id="UP001162483"/>
    </source>
</evidence>
<feature type="chain" id="PRO_5046647893" evidence="1">
    <location>
        <begin position="39"/>
        <end position="83"/>
    </location>
</feature>
<dbReference type="EMBL" id="CATNWA010005322">
    <property type="protein sequence ID" value="CAI9549786.1"/>
    <property type="molecule type" value="Genomic_DNA"/>
</dbReference>
<name>A0ABN9BQJ2_9NEOB</name>
<accession>A0ABN9BQJ2</accession>